<dbReference type="Proteomes" id="UP000189703">
    <property type="component" value="Unplaced"/>
</dbReference>
<dbReference type="PANTHER" id="PTHR37383:SF1">
    <property type="entry name" value="OS01G0694200 PROTEIN"/>
    <property type="match status" value="1"/>
</dbReference>
<evidence type="ECO:0000313" key="3">
    <source>
        <dbReference type="RefSeq" id="XP_010265240.1"/>
    </source>
</evidence>
<proteinExistence type="predicted"/>
<dbReference type="KEGG" id="nnu:104603029"/>
<dbReference type="PANTHER" id="PTHR37383">
    <property type="entry name" value="OS01G0694200 PROTEIN"/>
    <property type="match status" value="1"/>
</dbReference>
<dbReference type="OMA" id="DNAMKVQ"/>
<name>A0A1U8AHH5_NELNU</name>
<evidence type="ECO:0000313" key="2">
    <source>
        <dbReference type="RefSeq" id="XP_010265239.1"/>
    </source>
</evidence>
<sequence length="488" mass="52905">MVTLACKLKLPNSDPSLEVTSLLFEPLSNSLALMHSDSSILLTSSPSLFSPSLSFSFPHQTLIPPNSTSACFLRLLPNPNSTDGRVLFVVAGPHNGGSSILLRFWILGKNQRFAKARVNCTQKSLDCGHRLGVVVDLSHGFSVKLSGSVNVFALHSISARKIWVFAAKTVGDADDGLGVNLMKCAIIDCTMPICSITVSFGFLLLGENNGVRVFPLRPLVKGRPSRQRELARRREHYQSGGLNGDVLKTGELHLQNEMIQTTNGSNDLSSTSVTYSKHGISDRNGKIAGLEGTSEIFANGYTIKTEVHRVSEKTRTLKLRQDACEGGSCFIAFKSLEVQSPQPMTVALLSLKAVSIHALSSKKFLVLDSAGDLHLLILYNVLGSEINGHMKHFNHTMKVQMLAVLPDISMRTQIVWVSDGYHSVHIISVSDMDIPINENGKADGIEKPIQISAIQAIFASEKIQDIALLAANAILILGQGTMYAYAVS</sequence>
<organism evidence="1 2">
    <name type="scientific">Nelumbo nucifera</name>
    <name type="common">Sacred lotus</name>
    <dbReference type="NCBI Taxonomy" id="4432"/>
    <lineage>
        <taxon>Eukaryota</taxon>
        <taxon>Viridiplantae</taxon>
        <taxon>Streptophyta</taxon>
        <taxon>Embryophyta</taxon>
        <taxon>Tracheophyta</taxon>
        <taxon>Spermatophyta</taxon>
        <taxon>Magnoliopsida</taxon>
        <taxon>Proteales</taxon>
        <taxon>Nelumbonaceae</taxon>
        <taxon>Nelumbo</taxon>
    </lineage>
</organism>
<evidence type="ECO:0000313" key="1">
    <source>
        <dbReference type="Proteomes" id="UP000189703"/>
    </source>
</evidence>
<dbReference type="RefSeq" id="XP_010265240.1">
    <property type="nucleotide sequence ID" value="XM_010266938.2"/>
</dbReference>
<dbReference type="GeneID" id="104603029"/>
<gene>
    <name evidence="2 3" type="primary">LOC104603029</name>
</gene>
<keyword evidence="1" id="KW-1185">Reference proteome</keyword>
<dbReference type="AlphaFoldDB" id="A0A1U8AHH5"/>
<protein>
    <submittedName>
        <fullName evidence="2 3">Uncharacterized protein LOC104603029 isoform X1</fullName>
    </submittedName>
</protein>
<dbReference type="eggNOG" id="ENOG502QVNT">
    <property type="taxonomic scope" value="Eukaryota"/>
</dbReference>
<dbReference type="RefSeq" id="XP_010265239.1">
    <property type="nucleotide sequence ID" value="XM_010266937.2"/>
</dbReference>
<reference evidence="2 3" key="1">
    <citation type="submission" date="2025-04" db="UniProtKB">
        <authorList>
            <consortium name="RefSeq"/>
        </authorList>
    </citation>
    <scope>IDENTIFICATION</scope>
</reference>
<dbReference type="OrthoDB" id="1925091at2759"/>
<accession>A0A1U8AHH5</accession>
<dbReference type="STRING" id="4432.A0A1U8AHH5"/>